<evidence type="ECO:0000313" key="3">
    <source>
        <dbReference type="Proteomes" id="UP000325030"/>
    </source>
</evidence>
<dbReference type="GeneID" id="41716624"/>
<reference evidence="3" key="1">
    <citation type="submission" date="2018-09" db="EMBL/GenBank/DDBJ databases">
        <title>Complete Genome Sequencing of Sulfolobus sp. JCM 16834.</title>
        <authorList>
            <person name="Kato S."/>
            <person name="Itoh T."/>
            <person name="Ohkuma M."/>
        </authorList>
    </citation>
    <scope>NUCLEOTIDE SEQUENCE [LARGE SCALE GENOMIC DNA]</scope>
    <source>
        <strain evidence="3">IC-007</strain>
    </source>
</reference>
<dbReference type="Proteomes" id="UP000325030">
    <property type="component" value="Chromosome"/>
</dbReference>
<protein>
    <submittedName>
        <fullName evidence="2">Uncharacterized protein</fullName>
    </submittedName>
</protein>
<dbReference type="RefSeq" id="WP_149564557.1">
    <property type="nucleotide sequence ID" value="NZ_AP018930.1"/>
</dbReference>
<gene>
    <name evidence="2" type="ORF">IC007_0103</name>
</gene>
<sequence>MKQRIEKAKLSILIFSLFLAFSVVNPQTSASSTQIQVGSFTVYKSVDHIYYPYRENITDIYINVVQQFFKNGSILVNSTNIDCTSTPHIALRVFTLGNHSSCLGLRYISPDLLGENVSGLTFQGIKDGYYVYASSSSVEDVNVIGLYYFMSDGVAYKITFNQTSGGSLVSYTCFVLVTTNIGNSSATIPHYSYELKKPTSLNLLNDITPLEDKIEEYIVGSGLIMIIIIFIFRRK</sequence>
<name>A0A510E0G7_9CREN</name>
<organism evidence="2 3">
    <name type="scientific">Sulfuracidifex tepidarius</name>
    <dbReference type="NCBI Taxonomy" id="1294262"/>
    <lineage>
        <taxon>Archaea</taxon>
        <taxon>Thermoproteota</taxon>
        <taxon>Thermoprotei</taxon>
        <taxon>Sulfolobales</taxon>
        <taxon>Sulfolobaceae</taxon>
        <taxon>Sulfuracidifex</taxon>
    </lineage>
</organism>
<keyword evidence="1" id="KW-0812">Transmembrane</keyword>
<evidence type="ECO:0000313" key="2">
    <source>
        <dbReference type="EMBL" id="BBG25598.1"/>
    </source>
</evidence>
<feature type="transmembrane region" description="Helical" evidence="1">
    <location>
        <begin position="217"/>
        <end position="233"/>
    </location>
</feature>
<keyword evidence="1" id="KW-1133">Transmembrane helix</keyword>
<accession>A0A510E0G7</accession>
<dbReference type="AlphaFoldDB" id="A0A510E0G7"/>
<evidence type="ECO:0000256" key="1">
    <source>
        <dbReference type="SAM" id="Phobius"/>
    </source>
</evidence>
<keyword evidence="1" id="KW-0472">Membrane</keyword>
<dbReference type="EMBL" id="AP018930">
    <property type="protein sequence ID" value="BBG25598.1"/>
    <property type="molecule type" value="Genomic_DNA"/>
</dbReference>
<proteinExistence type="predicted"/>